<feature type="domain" description="PAC" evidence="6">
    <location>
        <begin position="106"/>
        <end position="158"/>
    </location>
</feature>
<dbReference type="Pfam" id="PF08447">
    <property type="entry name" value="PAS_3"/>
    <property type="match status" value="1"/>
</dbReference>
<evidence type="ECO:0000256" key="4">
    <source>
        <dbReference type="SAM" id="Coils"/>
    </source>
</evidence>
<dbReference type="PRINTS" id="PR00260">
    <property type="entry name" value="CHEMTRNSDUCR"/>
</dbReference>
<dbReference type="SMART" id="SM00086">
    <property type="entry name" value="PAC"/>
    <property type="match status" value="1"/>
</dbReference>
<dbReference type="InterPro" id="IPR000700">
    <property type="entry name" value="PAS-assoc_C"/>
</dbReference>
<evidence type="ECO:0000259" key="6">
    <source>
        <dbReference type="PROSITE" id="PS50113"/>
    </source>
</evidence>
<dbReference type="Gene3D" id="3.30.450.20">
    <property type="entry name" value="PAS domain"/>
    <property type="match status" value="1"/>
</dbReference>
<dbReference type="InterPro" id="IPR004090">
    <property type="entry name" value="Chemotax_Me-accpt_rcpt"/>
</dbReference>
<comment type="similarity">
    <text evidence="2">Belongs to the methyl-accepting chemotaxis (MCP) protein family.</text>
</comment>
<dbReference type="PROSITE" id="PS50885">
    <property type="entry name" value="HAMP"/>
    <property type="match status" value="1"/>
</dbReference>
<evidence type="ECO:0000256" key="1">
    <source>
        <dbReference type="ARBA" id="ARBA00022500"/>
    </source>
</evidence>
<dbReference type="InterPro" id="IPR004089">
    <property type="entry name" value="MCPsignal_dom"/>
</dbReference>
<keyword evidence="4" id="KW-0175">Coiled coil</keyword>
<reference evidence="8 9" key="1">
    <citation type="submission" date="2024-09" db="EMBL/GenBank/DDBJ databases">
        <authorList>
            <person name="Sun Q."/>
            <person name="Mori K."/>
        </authorList>
    </citation>
    <scope>NUCLEOTIDE SEQUENCE [LARGE SCALE GENOMIC DNA]</scope>
    <source>
        <strain evidence="8 9">TBRC 4938</strain>
    </source>
</reference>
<dbReference type="PROSITE" id="PS50111">
    <property type="entry name" value="CHEMOTAXIS_TRANSDUC_2"/>
    <property type="match status" value="1"/>
</dbReference>
<keyword evidence="3" id="KW-0807">Transducer</keyword>
<dbReference type="RefSeq" id="WP_377255027.1">
    <property type="nucleotide sequence ID" value="NZ_JBHMAA010000003.1"/>
</dbReference>
<dbReference type="CDD" id="cd00130">
    <property type="entry name" value="PAS"/>
    <property type="match status" value="1"/>
</dbReference>
<organism evidence="8 9">
    <name type="scientific">Rhizobium puerariae</name>
    <dbReference type="NCBI Taxonomy" id="1585791"/>
    <lineage>
        <taxon>Bacteria</taxon>
        <taxon>Pseudomonadati</taxon>
        <taxon>Pseudomonadota</taxon>
        <taxon>Alphaproteobacteria</taxon>
        <taxon>Hyphomicrobiales</taxon>
        <taxon>Rhizobiaceae</taxon>
        <taxon>Rhizobium/Agrobacterium group</taxon>
        <taxon>Rhizobium</taxon>
    </lineage>
</organism>
<dbReference type="Pfam" id="PF00015">
    <property type="entry name" value="MCPsignal"/>
    <property type="match status" value="1"/>
</dbReference>
<accession>A0ABV6AA46</accession>
<dbReference type="PANTHER" id="PTHR43531:SF11">
    <property type="entry name" value="METHYL-ACCEPTING CHEMOTAXIS PROTEIN 3"/>
    <property type="match status" value="1"/>
</dbReference>
<keyword evidence="1" id="KW-0145">Chemotaxis</keyword>
<dbReference type="Proteomes" id="UP001589692">
    <property type="component" value="Unassembled WGS sequence"/>
</dbReference>
<keyword evidence="9" id="KW-1185">Reference proteome</keyword>
<dbReference type="CDD" id="cd11386">
    <property type="entry name" value="MCP_signal"/>
    <property type="match status" value="1"/>
</dbReference>
<protein>
    <submittedName>
        <fullName evidence="8">PAS domain-containing methyl-accepting chemotaxis protein</fullName>
    </submittedName>
</protein>
<dbReference type="PROSITE" id="PS50113">
    <property type="entry name" value="PAC"/>
    <property type="match status" value="1"/>
</dbReference>
<evidence type="ECO:0000256" key="3">
    <source>
        <dbReference type="PROSITE-ProRule" id="PRU00284"/>
    </source>
</evidence>
<evidence type="ECO:0000259" key="7">
    <source>
        <dbReference type="PROSITE" id="PS50885"/>
    </source>
</evidence>
<feature type="coiled-coil region" evidence="4">
    <location>
        <begin position="237"/>
        <end position="267"/>
    </location>
</feature>
<evidence type="ECO:0000313" key="8">
    <source>
        <dbReference type="EMBL" id="MFB9947490.1"/>
    </source>
</evidence>
<feature type="domain" description="HAMP" evidence="7">
    <location>
        <begin position="165"/>
        <end position="213"/>
    </location>
</feature>
<evidence type="ECO:0000259" key="5">
    <source>
        <dbReference type="PROSITE" id="PS50111"/>
    </source>
</evidence>
<dbReference type="InterPro" id="IPR000014">
    <property type="entry name" value="PAS"/>
</dbReference>
<dbReference type="EMBL" id="JBHMAA010000003">
    <property type="protein sequence ID" value="MFB9947490.1"/>
    <property type="molecule type" value="Genomic_DNA"/>
</dbReference>
<comment type="caution">
    <text evidence="8">The sequence shown here is derived from an EMBL/GenBank/DDBJ whole genome shotgun (WGS) entry which is preliminary data.</text>
</comment>
<dbReference type="InterPro" id="IPR003660">
    <property type="entry name" value="HAMP_dom"/>
</dbReference>
<dbReference type="SMART" id="SM00283">
    <property type="entry name" value="MA"/>
    <property type="match status" value="1"/>
</dbReference>
<dbReference type="Gene3D" id="1.10.287.950">
    <property type="entry name" value="Methyl-accepting chemotaxis protein"/>
    <property type="match status" value="1"/>
</dbReference>
<dbReference type="InterPro" id="IPR035965">
    <property type="entry name" value="PAS-like_dom_sf"/>
</dbReference>
<dbReference type="InterPro" id="IPR001610">
    <property type="entry name" value="PAC"/>
</dbReference>
<dbReference type="SUPFAM" id="SSF55785">
    <property type="entry name" value="PYP-like sensor domain (PAS domain)"/>
    <property type="match status" value="1"/>
</dbReference>
<proteinExistence type="inferred from homology"/>
<dbReference type="InterPro" id="IPR013655">
    <property type="entry name" value="PAS_fold_3"/>
</dbReference>
<dbReference type="InterPro" id="IPR051310">
    <property type="entry name" value="MCP_chemotaxis"/>
</dbReference>
<evidence type="ECO:0000256" key="2">
    <source>
        <dbReference type="ARBA" id="ARBA00029447"/>
    </source>
</evidence>
<dbReference type="PANTHER" id="PTHR43531">
    <property type="entry name" value="PROTEIN ICFG"/>
    <property type="match status" value="1"/>
</dbReference>
<sequence>MFLNRSKKLLTSVQEELRRVSLRSRILDEASGIGLWDAVLHKGDAMHVESRWTWSAEFRRLIGYNDEKSFPNVVQSWSERLHPDDVAATFAAFGKTVTDRSGDTRYDVTYRLKVSDGSYRWFRATGGAVFDPDGQTVLCCGSLNDVHEQVTLKQQSERTAEEAERTIEMLGHALSQLSGGNLTHRITAAFPEDSVRLKTDFNGAAERLQAIMLDITRLSSTVHTDLGQVEGAANDLSRRTEQQAASLEETAAALEELTSTVNNAADNAASVATITQQTRESAEESRNIVEAAIHAMAEIKGSSNQVSQIIGVIDEIAFQTNLLALNAGVEAARAGEAGKGFAVVAQEVRELAQRSATAAKEIKTLISTSSSQVETGVTLVGKTGEALQTIATNIREIARYASDLAGSSKEQSVGISEINEAVSRMDHATQQNASMVEETSAATSSIRANMRTLHDLIRQFNVDQPEAFVQSTDRNVVVPQTKRWANA</sequence>
<feature type="domain" description="Methyl-accepting transducer" evidence="5">
    <location>
        <begin position="218"/>
        <end position="447"/>
    </location>
</feature>
<gene>
    <name evidence="8" type="ORF">ACFFP0_01460</name>
</gene>
<evidence type="ECO:0000313" key="9">
    <source>
        <dbReference type="Proteomes" id="UP001589692"/>
    </source>
</evidence>
<dbReference type="SUPFAM" id="SSF58104">
    <property type="entry name" value="Methyl-accepting chemotaxis protein (MCP) signaling domain"/>
    <property type="match status" value="1"/>
</dbReference>
<name>A0ABV6AA46_9HYPH</name>